<proteinExistence type="predicted"/>
<reference evidence="2" key="1">
    <citation type="submission" date="2023-06" db="EMBL/GenBank/DDBJ databases">
        <authorList>
            <person name="Kurt Z."/>
        </authorList>
    </citation>
    <scope>NUCLEOTIDE SEQUENCE</scope>
</reference>
<feature type="transmembrane region" description="Helical" evidence="1">
    <location>
        <begin position="33"/>
        <end position="51"/>
    </location>
</feature>
<dbReference type="Proteomes" id="UP001642409">
    <property type="component" value="Unassembled WGS sequence"/>
</dbReference>
<keyword evidence="1" id="KW-1133">Transmembrane helix</keyword>
<sequence>MSQQNTSLLLKKQLSIIAELFLQSLTYNFVERIISQVQFLGVLISGVLIIVSKMIYFEEYFTQESIIFVLLRWSIQPQAPQSKYAILLAFNMYQLDFSNLKCSYLSNTHPGYNYCRIFLKFVAQMYYFSLSRLVGRLSCNNR</sequence>
<keyword evidence="1" id="KW-0472">Membrane</keyword>
<evidence type="ECO:0000256" key="1">
    <source>
        <dbReference type="SAM" id="Phobius"/>
    </source>
</evidence>
<keyword evidence="4" id="KW-1185">Reference proteome</keyword>
<reference evidence="3 4" key="2">
    <citation type="submission" date="2024-07" db="EMBL/GenBank/DDBJ databases">
        <authorList>
            <person name="Akdeniz Z."/>
        </authorList>
    </citation>
    <scope>NUCLEOTIDE SEQUENCE [LARGE SCALE GENOMIC DNA]</scope>
</reference>
<organism evidence="2">
    <name type="scientific">Hexamita inflata</name>
    <dbReference type="NCBI Taxonomy" id="28002"/>
    <lineage>
        <taxon>Eukaryota</taxon>
        <taxon>Metamonada</taxon>
        <taxon>Diplomonadida</taxon>
        <taxon>Hexamitidae</taxon>
        <taxon>Hexamitinae</taxon>
        <taxon>Hexamita</taxon>
    </lineage>
</organism>
<keyword evidence="1" id="KW-0812">Transmembrane</keyword>
<comment type="caution">
    <text evidence="2">The sequence shown here is derived from an EMBL/GenBank/DDBJ whole genome shotgun (WGS) entry which is preliminary data.</text>
</comment>
<gene>
    <name evidence="2" type="ORF">HINF_LOCUS4395</name>
    <name evidence="3" type="ORF">HINF_LOCUS67205</name>
</gene>
<accession>A0AA86TG94</accession>
<dbReference type="AlphaFoldDB" id="A0AA86TG94"/>
<name>A0AA86TG94_9EUKA</name>
<evidence type="ECO:0000313" key="4">
    <source>
        <dbReference type="Proteomes" id="UP001642409"/>
    </source>
</evidence>
<evidence type="ECO:0000313" key="2">
    <source>
        <dbReference type="EMBL" id="CAI9916750.1"/>
    </source>
</evidence>
<evidence type="ECO:0000313" key="3">
    <source>
        <dbReference type="EMBL" id="CAL6093885.1"/>
    </source>
</evidence>
<protein>
    <submittedName>
        <fullName evidence="3">Hypothetical_protein</fullName>
    </submittedName>
</protein>
<dbReference type="EMBL" id="CATOUU010000109">
    <property type="protein sequence ID" value="CAI9916750.1"/>
    <property type="molecule type" value="Genomic_DNA"/>
</dbReference>
<dbReference type="EMBL" id="CAXDID020000461">
    <property type="protein sequence ID" value="CAL6093885.1"/>
    <property type="molecule type" value="Genomic_DNA"/>
</dbReference>